<dbReference type="InterPro" id="IPR034035">
    <property type="entry name" value="Astacin-like_dom"/>
</dbReference>
<dbReference type="CDD" id="cd04280">
    <property type="entry name" value="ZnMc_astacin_like"/>
    <property type="match status" value="1"/>
</dbReference>
<feature type="domain" description="Peptidase M12A" evidence="4">
    <location>
        <begin position="103"/>
        <end position="319"/>
    </location>
</feature>
<dbReference type="InterPro" id="IPR006026">
    <property type="entry name" value="Peptidase_Metallo"/>
</dbReference>
<keyword evidence="1 2" id="KW-0378">Hydrolase</keyword>
<dbReference type="Gene3D" id="3.40.390.10">
    <property type="entry name" value="Collagenase (Catalytic Domain)"/>
    <property type="match status" value="1"/>
</dbReference>
<dbReference type="PROSITE" id="PS51864">
    <property type="entry name" value="ASTACIN"/>
    <property type="match status" value="1"/>
</dbReference>
<evidence type="ECO:0000259" key="4">
    <source>
        <dbReference type="PROSITE" id="PS51864"/>
    </source>
</evidence>
<proteinExistence type="predicted"/>
<feature type="compositionally biased region" description="Polar residues" evidence="3">
    <location>
        <begin position="373"/>
        <end position="382"/>
    </location>
</feature>
<comment type="caution">
    <text evidence="5">The sequence shown here is derived from an EMBL/GenBank/DDBJ whole genome shotgun (WGS) entry which is preliminary data.</text>
</comment>
<protein>
    <recommendedName>
        <fullName evidence="2">Metalloendopeptidase</fullName>
        <ecNumber evidence="2">3.4.24.-</ecNumber>
    </recommendedName>
</protein>
<evidence type="ECO:0000256" key="2">
    <source>
        <dbReference type="RuleBase" id="RU361183"/>
    </source>
</evidence>
<dbReference type="EMBL" id="CAXLJM020000025">
    <property type="protein sequence ID" value="CAL8092704.1"/>
    <property type="molecule type" value="Genomic_DNA"/>
</dbReference>
<keyword evidence="6" id="KW-1185">Reference proteome</keyword>
<feature type="binding site" evidence="1">
    <location>
        <position position="206"/>
    </location>
    <ligand>
        <name>Zn(2+)</name>
        <dbReference type="ChEBI" id="CHEBI:29105"/>
        <note>catalytic</note>
    </ligand>
</feature>
<dbReference type="InterPro" id="IPR001506">
    <property type="entry name" value="Peptidase_M12A"/>
</dbReference>
<keyword evidence="1 2" id="KW-0645">Protease</keyword>
<evidence type="ECO:0000313" key="6">
    <source>
        <dbReference type="Proteomes" id="UP001642540"/>
    </source>
</evidence>
<comment type="caution">
    <text evidence="1">Lacks conserved residue(s) required for the propagation of feature annotation.</text>
</comment>
<keyword evidence="1 2" id="KW-0862">Zinc</keyword>
<name>A0ABP1Q7R0_9HEXA</name>
<feature type="binding site" evidence="1">
    <location>
        <position position="202"/>
    </location>
    <ligand>
        <name>Zn(2+)</name>
        <dbReference type="ChEBI" id="CHEBI:29105"/>
        <note>catalytic</note>
    </ligand>
</feature>
<feature type="region of interest" description="Disordered" evidence="3">
    <location>
        <begin position="350"/>
        <end position="382"/>
    </location>
</feature>
<dbReference type="SMART" id="SM00235">
    <property type="entry name" value="ZnMc"/>
    <property type="match status" value="1"/>
</dbReference>
<dbReference type="PRINTS" id="PR00480">
    <property type="entry name" value="ASTACIN"/>
</dbReference>
<keyword evidence="1 2" id="KW-0482">Metalloprotease</keyword>
<reference evidence="5 6" key="1">
    <citation type="submission" date="2024-08" db="EMBL/GenBank/DDBJ databases">
        <authorList>
            <person name="Cucini C."/>
            <person name="Frati F."/>
        </authorList>
    </citation>
    <scope>NUCLEOTIDE SEQUENCE [LARGE SCALE GENOMIC DNA]</scope>
</reference>
<accession>A0ABP1Q7R0</accession>
<dbReference type="SUPFAM" id="SSF55486">
    <property type="entry name" value="Metalloproteases ('zincins'), catalytic domain"/>
    <property type="match status" value="1"/>
</dbReference>
<organism evidence="5 6">
    <name type="scientific">Orchesella dallaii</name>
    <dbReference type="NCBI Taxonomy" id="48710"/>
    <lineage>
        <taxon>Eukaryota</taxon>
        <taxon>Metazoa</taxon>
        <taxon>Ecdysozoa</taxon>
        <taxon>Arthropoda</taxon>
        <taxon>Hexapoda</taxon>
        <taxon>Collembola</taxon>
        <taxon>Entomobryomorpha</taxon>
        <taxon>Entomobryoidea</taxon>
        <taxon>Orchesellidae</taxon>
        <taxon>Orchesellinae</taxon>
        <taxon>Orchesella</taxon>
    </lineage>
</organism>
<feature type="compositionally biased region" description="Acidic residues" evidence="3">
    <location>
        <begin position="357"/>
        <end position="369"/>
    </location>
</feature>
<evidence type="ECO:0000256" key="3">
    <source>
        <dbReference type="SAM" id="MobiDB-lite"/>
    </source>
</evidence>
<evidence type="ECO:0000256" key="1">
    <source>
        <dbReference type="PROSITE-ProRule" id="PRU01211"/>
    </source>
</evidence>
<dbReference type="PANTHER" id="PTHR10127:SF850">
    <property type="entry name" value="METALLOENDOPEPTIDASE"/>
    <property type="match status" value="1"/>
</dbReference>
<feature type="active site" evidence="1">
    <location>
        <position position="203"/>
    </location>
</feature>
<keyword evidence="1 2" id="KW-0479">Metal-binding</keyword>
<comment type="cofactor">
    <cofactor evidence="1 2">
        <name>Zn(2+)</name>
        <dbReference type="ChEBI" id="CHEBI:29105"/>
    </cofactor>
    <text evidence="1 2">Binds 1 zinc ion per subunit.</text>
</comment>
<dbReference type="InterPro" id="IPR024079">
    <property type="entry name" value="MetalloPept_cat_dom_sf"/>
</dbReference>
<feature type="binding site" evidence="1">
    <location>
        <position position="212"/>
    </location>
    <ligand>
        <name>Zn(2+)</name>
        <dbReference type="ChEBI" id="CHEBI:29105"/>
        <note>catalytic</note>
    </ligand>
</feature>
<sequence>MYKYFKGNTPKRKGSSRSSRNSRSQKSQCIVLLFCIVFSFVVIDCSAKPLTSHQIRSIRKLDTLSRRNVTRLRYNDGTSKAEDYYRIDDMLFLNTNKSKQHRAGQYRETYRWPTARIPFTFGPGYSEDEMRQIFFTMKYIEQYTCVRFDFRSERDDNYLYVRNVEGKCQSFVGNVRRGAQQVALDPESRSCAVPNFPGHVLHELIHALGFFHEHARDDRDNYIEIVYDNLSEDDDILRNFYKNSDSDKQVDYYGVPYNYGSIMHYSEKAGSINGDPTIIRRAPLPQGIPKPLNGEMGQRERLTEGDAQMIRNMYKDICPSQSVMVSHGRLPQQFPDVVDWVAENDHGNEINFPIESLTDDDDDDDDDYDDSKINANLNKNTI</sequence>
<gene>
    <name evidence="5" type="ORF">ODALV1_LOCUS8309</name>
</gene>
<dbReference type="Pfam" id="PF01400">
    <property type="entry name" value="Astacin"/>
    <property type="match status" value="1"/>
</dbReference>
<dbReference type="Proteomes" id="UP001642540">
    <property type="component" value="Unassembled WGS sequence"/>
</dbReference>
<dbReference type="PANTHER" id="PTHR10127">
    <property type="entry name" value="DISCOIDIN, CUB, EGF, LAMININ , AND ZINC METALLOPROTEASE DOMAIN CONTAINING"/>
    <property type="match status" value="1"/>
</dbReference>
<feature type="region of interest" description="Disordered" evidence="3">
    <location>
        <begin position="1"/>
        <end position="21"/>
    </location>
</feature>
<evidence type="ECO:0000313" key="5">
    <source>
        <dbReference type="EMBL" id="CAL8092704.1"/>
    </source>
</evidence>
<dbReference type="EC" id="3.4.24.-" evidence="2"/>